<evidence type="ECO:0000313" key="2">
    <source>
        <dbReference type="EMBL" id="KAH7971676.1"/>
    </source>
</evidence>
<dbReference type="EMBL" id="JABSTV010001247">
    <property type="protein sequence ID" value="KAH7971676.1"/>
    <property type="molecule type" value="Genomic_DNA"/>
</dbReference>
<protein>
    <submittedName>
        <fullName evidence="2">Uncharacterized protein</fullName>
    </submittedName>
</protein>
<dbReference type="AlphaFoldDB" id="A0A9D4Q8G6"/>
<evidence type="ECO:0000313" key="3">
    <source>
        <dbReference type="Proteomes" id="UP000821837"/>
    </source>
</evidence>
<dbReference type="Proteomes" id="UP000821837">
    <property type="component" value="Chromosome 11"/>
</dbReference>
<reference evidence="2" key="2">
    <citation type="submission" date="2021-09" db="EMBL/GenBank/DDBJ databases">
        <authorList>
            <person name="Jia N."/>
            <person name="Wang J."/>
            <person name="Shi W."/>
            <person name="Du L."/>
            <person name="Sun Y."/>
            <person name="Zhan W."/>
            <person name="Jiang J."/>
            <person name="Wang Q."/>
            <person name="Zhang B."/>
            <person name="Ji P."/>
            <person name="Sakyi L.B."/>
            <person name="Cui X."/>
            <person name="Yuan T."/>
            <person name="Jiang B."/>
            <person name="Yang W."/>
            <person name="Lam T.T.-Y."/>
            <person name="Chang Q."/>
            <person name="Ding S."/>
            <person name="Wang X."/>
            <person name="Zhu J."/>
            <person name="Ruan X."/>
            <person name="Zhao L."/>
            <person name="Wei J."/>
            <person name="Que T."/>
            <person name="Du C."/>
            <person name="Cheng J."/>
            <person name="Dai P."/>
            <person name="Han X."/>
            <person name="Huang E."/>
            <person name="Gao Y."/>
            <person name="Liu J."/>
            <person name="Shao H."/>
            <person name="Ye R."/>
            <person name="Li L."/>
            <person name="Wei W."/>
            <person name="Wang X."/>
            <person name="Wang C."/>
            <person name="Huo Q."/>
            <person name="Li W."/>
            <person name="Guo W."/>
            <person name="Chen H."/>
            <person name="Chen S."/>
            <person name="Zhou L."/>
            <person name="Zhou L."/>
            <person name="Ni X."/>
            <person name="Tian J."/>
            <person name="Zhou Y."/>
            <person name="Sheng Y."/>
            <person name="Liu T."/>
            <person name="Pan Y."/>
            <person name="Xia L."/>
            <person name="Li J."/>
            <person name="Zhao F."/>
            <person name="Cao W."/>
        </authorList>
    </citation>
    <scope>NUCLEOTIDE SEQUENCE</scope>
    <source>
        <strain evidence="2">Rsan-2018</strain>
        <tissue evidence="2">Larvae</tissue>
    </source>
</reference>
<gene>
    <name evidence="2" type="ORF">HPB52_002167</name>
</gene>
<accession>A0A9D4Q8G6</accession>
<evidence type="ECO:0000256" key="1">
    <source>
        <dbReference type="SAM" id="MobiDB-lite"/>
    </source>
</evidence>
<comment type="caution">
    <text evidence="2">The sequence shown here is derived from an EMBL/GenBank/DDBJ whole genome shotgun (WGS) entry which is preliminary data.</text>
</comment>
<reference evidence="2" key="1">
    <citation type="journal article" date="2020" name="Cell">
        <title>Large-Scale Comparative Analyses of Tick Genomes Elucidate Their Genetic Diversity and Vector Capacities.</title>
        <authorList>
            <consortium name="Tick Genome and Microbiome Consortium (TIGMIC)"/>
            <person name="Jia N."/>
            <person name="Wang J."/>
            <person name="Shi W."/>
            <person name="Du L."/>
            <person name="Sun Y."/>
            <person name="Zhan W."/>
            <person name="Jiang J.F."/>
            <person name="Wang Q."/>
            <person name="Zhang B."/>
            <person name="Ji P."/>
            <person name="Bell-Sakyi L."/>
            <person name="Cui X.M."/>
            <person name="Yuan T.T."/>
            <person name="Jiang B.G."/>
            <person name="Yang W.F."/>
            <person name="Lam T.T."/>
            <person name="Chang Q.C."/>
            <person name="Ding S.J."/>
            <person name="Wang X.J."/>
            <person name="Zhu J.G."/>
            <person name="Ruan X.D."/>
            <person name="Zhao L."/>
            <person name="Wei J.T."/>
            <person name="Ye R.Z."/>
            <person name="Que T.C."/>
            <person name="Du C.H."/>
            <person name="Zhou Y.H."/>
            <person name="Cheng J.X."/>
            <person name="Dai P.F."/>
            <person name="Guo W.B."/>
            <person name="Han X.H."/>
            <person name="Huang E.J."/>
            <person name="Li L.F."/>
            <person name="Wei W."/>
            <person name="Gao Y.C."/>
            <person name="Liu J.Z."/>
            <person name="Shao H.Z."/>
            <person name="Wang X."/>
            <person name="Wang C.C."/>
            <person name="Yang T.C."/>
            <person name="Huo Q.B."/>
            <person name="Li W."/>
            <person name="Chen H.Y."/>
            <person name="Chen S.E."/>
            <person name="Zhou L.G."/>
            <person name="Ni X.B."/>
            <person name="Tian J.H."/>
            <person name="Sheng Y."/>
            <person name="Liu T."/>
            <person name="Pan Y.S."/>
            <person name="Xia L.Y."/>
            <person name="Li J."/>
            <person name="Zhao F."/>
            <person name="Cao W.C."/>
        </authorList>
    </citation>
    <scope>NUCLEOTIDE SEQUENCE</scope>
    <source>
        <strain evidence="2">Rsan-2018</strain>
    </source>
</reference>
<proteinExistence type="predicted"/>
<sequence length="129" mass="14885">MVFATLVLPRGPNERLLRRNWRAVTRFNREAREFNSRLLDLCHAREGVFYVDHAIDRFPPWAVHAADGLHPSFAGVSLLAWNFYNLLLDLRRPYITDWQDNAPQPEAYGHGETPSYAQALQRDHPGDAC</sequence>
<organism evidence="2 3">
    <name type="scientific">Rhipicephalus sanguineus</name>
    <name type="common">Brown dog tick</name>
    <name type="synonym">Ixodes sanguineus</name>
    <dbReference type="NCBI Taxonomy" id="34632"/>
    <lineage>
        <taxon>Eukaryota</taxon>
        <taxon>Metazoa</taxon>
        <taxon>Ecdysozoa</taxon>
        <taxon>Arthropoda</taxon>
        <taxon>Chelicerata</taxon>
        <taxon>Arachnida</taxon>
        <taxon>Acari</taxon>
        <taxon>Parasitiformes</taxon>
        <taxon>Ixodida</taxon>
        <taxon>Ixodoidea</taxon>
        <taxon>Ixodidae</taxon>
        <taxon>Rhipicephalinae</taxon>
        <taxon>Rhipicephalus</taxon>
        <taxon>Rhipicephalus</taxon>
    </lineage>
</organism>
<keyword evidence="3" id="KW-1185">Reference proteome</keyword>
<name>A0A9D4Q8G6_RHISA</name>
<feature type="region of interest" description="Disordered" evidence="1">
    <location>
        <begin position="103"/>
        <end position="129"/>
    </location>
</feature>
<dbReference type="SUPFAM" id="SSF52266">
    <property type="entry name" value="SGNH hydrolase"/>
    <property type="match status" value="1"/>
</dbReference>